<comment type="caution">
    <text evidence="1">The sequence shown here is derived from an EMBL/GenBank/DDBJ whole genome shotgun (WGS) entry which is preliminary data.</text>
</comment>
<evidence type="ECO:0000313" key="2">
    <source>
        <dbReference type="Proteomes" id="UP000314294"/>
    </source>
</evidence>
<proteinExistence type="predicted"/>
<protein>
    <submittedName>
        <fullName evidence="1">Uncharacterized protein</fullName>
    </submittedName>
</protein>
<gene>
    <name evidence="1" type="ORF">EYF80_057483</name>
</gene>
<dbReference type="AlphaFoldDB" id="A0A4Z2EU84"/>
<dbReference type="Proteomes" id="UP000314294">
    <property type="component" value="Unassembled WGS sequence"/>
</dbReference>
<keyword evidence="2" id="KW-1185">Reference proteome</keyword>
<name>A0A4Z2EU84_9TELE</name>
<accession>A0A4Z2EU84</accession>
<organism evidence="1 2">
    <name type="scientific">Liparis tanakae</name>
    <name type="common">Tanaka's snailfish</name>
    <dbReference type="NCBI Taxonomy" id="230148"/>
    <lineage>
        <taxon>Eukaryota</taxon>
        <taxon>Metazoa</taxon>
        <taxon>Chordata</taxon>
        <taxon>Craniata</taxon>
        <taxon>Vertebrata</taxon>
        <taxon>Euteleostomi</taxon>
        <taxon>Actinopterygii</taxon>
        <taxon>Neopterygii</taxon>
        <taxon>Teleostei</taxon>
        <taxon>Neoteleostei</taxon>
        <taxon>Acanthomorphata</taxon>
        <taxon>Eupercaria</taxon>
        <taxon>Perciformes</taxon>
        <taxon>Cottioidei</taxon>
        <taxon>Cottales</taxon>
        <taxon>Liparidae</taxon>
        <taxon>Liparis</taxon>
    </lineage>
</organism>
<evidence type="ECO:0000313" key="1">
    <source>
        <dbReference type="EMBL" id="TNN32358.1"/>
    </source>
</evidence>
<reference evidence="1 2" key="1">
    <citation type="submission" date="2019-03" db="EMBL/GenBank/DDBJ databases">
        <title>First draft genome of Liparis tanakae, snailfish: a comprehensive survey of snailfish specific genes.</title>
        <authorList>
            <person name="Kim W."/>
            <person name="Song I."/>
            <person name="Jeong J.-H."/>
            <person name="Kim D."/>
            <person name="Kim S."/>
            <person name="Ryu S."/>
            <person name="Song J.Y."/>
            <person name="Lee S.K."/>
        </authorList>
    </citation>
    <scope>NUCLEOTIDE SEQUENCE [LARGE SCALE GENOMIC DNA]</scope>
    <source>
        <tissue evidence="1">Muscle</tissue>
    </source>
</reference>
<sequence length="87" mass="9473">MRSPRCDYLSQCSCGQSSACLRCRSSSSCEPLQILEDAFVEPLGSNVKVNPKVKFTVEFKVKTPRNVVVCLDSVVGTLILNCDALST</sequence>
<dbReference type="EMBL" id="SRLO01002751">
    <property type="protein sequence ID" value="TNN32358.1"/>
    <property type="molecule type" value="Genomic_DNA"/>
</dbReference>